<evidence type="ECO:0000313" key="2">
    <source>
        <dbReference type="Proteomes" id="UP000789702"/>
    </source>
</evidence>
<dbReference type="EMBL" id="CAJVPU010020037">
    <property type="protein sequence ID" value="CAG8674667.1"/>
    <property type="molecule type" value="Genomic_DNA"/>
</dbReference>
<accession>A0ACA9NTS3</accession>
<sequence length="186" mass="21186">HNGLRPQRGSAMVALKTLGSFDEAASIIDEKDFETRSEIYVVTFLVQTNQIAIVMDFYEGGSLRNLQKQEFSCIECIDTIFNIALCLGYRHSFETFHCNLHTNNILFTKHNNYYNFPKIYNNWNIVISDFGLNNVFNNLAATQGGSYGSIPYIAQEIFKGYPHSRATDIYALGMIMWELLAGEPPF</sequence>
<name>A0ACA9NTS3_9GLOM</name>
<feature type="non-terminal residue" evidence="1">
    <location>
        <position position="186"/>
    </location>
</feature>
<keyword evidence="2" id="KW-1185">Reference proteome</keyword>
<reference evidence="1" key="1">
    <citation type="submission" date="2021-06" db="EMBL/GenBank/DDBJ databases">
        <authorList>
            <person name="Kallberg Y."/>
            <person name="Tangrot J."/>
            <person name="Rosling A."/>
        </authorList>
    </citation>
    <scope>NUCLEOTIDE SEQUENCE</scope>
    <source>
        <strain evidence="1">IL203A</strain>
    </source>
</reference>
<feature type="non-terminal residue" evidence="1">
    <location>
        <position position="1"/>
    </location>
</feature>
<comment type="caution">
    <text evidence="1">The sequence shown here is derived from an EMBL/GenBank/DDBJ whole genome shotgun (WGS) entry which is preliminary data.</text>
</comment>
<gene>
    <name evidence="1" type="ORF">DHETER_LOCUS10341</name>
</gene>
<dbReference type="Proteomes" id="UP000789702">
    <property type="component" value="Unassembled WGS sequence"/>
</dbReference>
<organism evidence="1 2">
    <name type="scientific">Dentiscutata heterogama</name>
    <dbReference type="NCBI Taxonomy" id="1316150"/>
    <lineage>
        <taxon>Eukaryota</taxon>
        <taxon>Fungi</taxon>
        <taxon>Fungi incertae sedis</taxon>
        <taxon>Mucoromycota</taxon>
        <taxon>Glomeromycotina</taxon>
        <taxon>Glomeromycetes</taxon>
        <taxon>Diversisporales</taxon>
        <taxon>Gigasporaceae</taxon>
        <taxon>Dentiscutata</taxon>
    </lineage>
</organism>
<protein>
    <submittedName>
        <fullName evidence="1">5034_t:CDS:1</fullName>
    </submittedName>
</protein>
<proteinExistence type="predicted"/>
<evidence type="ECO:0000313" key="1">
    <source>
        <dbReference type="EMBL" id="CAG8674667.1"/>
    </source>
</evidence>